<gene>
    <name evidence="2" type="ORF">F2P45_30265</name>
</gene>
<dbReference type="EMBL" id="WHJH01000066">
    <property type="protein sequence ID" value="NHZ93264.1"/>
    <property type="molecule type" value="Genomic_DNA"/>
</dbReference>
<evidence type="ECO:0000313" key="2">
    <source>
        <dbReference type="EMBL" id="NHZ93264.1"/>
    </source>
</evidence>
<proteinExistence type="predicted"/>
<reference evidence="2 3" key="1">
    <citation type="submission" date="2019-10" db="EMBL/GenBank/DDBJ databases">
        <title>Taxonomy of Antarctic Massilia spp.: description of Massilia rubra sp. nov., Massilia aquatica sp. nov., Massilia mucilaginosa sp. nov., Massilia frigida sp. nov. isolated from streams, lakes and regoliths.</title>
        <authorList>
            <person name="Holochova P."/>
            <person name="Sedlacek I."/>
            <person name="Kralova S."/>
            <person name="Maslanova I."/>
            <person name="Busse H.-J."/>
            <person name="Stankova E."/>
            <person name="Vrbovska V."/>
            <person name="Kovarovic V."/>
            <person name="Bartak M."/>
            <person name="Svec P."/>
            <person name="Pantucek R."/>
        </authorList>
    </citation>
    <scope>NUCLEOTIDE SEQUENCE [LARGE SCALE GENOMIC DNA]</scope>
    <source>
        <strain evidence="2 3">CCM 8733</strain>
    </source>
</reference>
<organism evidence="2 3">
    <name type="scientific">Massilia mucilaginosa</name>
    <dbReference type="NCBI Taxonomy" id="2609282"/>
    <lineage>
        <taxon>Bacteria</taxon>
        <taxon>Pseudomonadati</taxon>
        <taxon>Pseudomonadota</taxon>
        <taxon>Betaproteobacteria</taxon>
        <taxon>Burkholderiales</taxon>
        <taxon>Oxalobacteraceae</taxon>
        <taxon>Telluria group</taxon>
        <taxon>Massilia</taxon>
    </lineage>
</organism>
<keyword evidence="1" id="KW-0732">Signal</keyword>
<sequence length="103" mass="11287">MFSHARIIASVLAGAVLISSPMQAMAQKPSARQQLALPNAPFSIQPAKAVIQRFKLLSLLSPLARQDKRLVRYLTRMERAIVFKGNVTLDEPVDISAIAMNTS</sequence>
<dbReference type="RefSeq" id="WP_166881947.1">
    <property type="nucleotide sequence ID" value="NZ_WHJH01000066.1"/>
</dbReference>
<feature type="signal peptide" evidence="1">
    <location>
        <begin position="1"/>
        <end position="24"/>
    </location>
</feature>
<evidence type="ECO:0000313" key="3">
    <source>
        <dbReference type="Proteomes" id="UP000609726"/>
    </source>
</evidence>
<evidence type="ECO:0000256" key="1">
    <source>
        <dbReference type="SAM" id="SignalP"/>
    </source>
</evidence>
<dbReference type="Proteomes" id="UP000609726">
    <property type="component" value="Unassembled WGS sequence"/>
</dbReference>
<protein>
    <submittedName>
        <fullName evidence="2">Uncharacterized protein</fullName>
    </submittedName>
</protein>
<comment type="caution">
    <text evidence="2">The sequence shown here is derived from an EMBL/GenBank/DDBJ whole genome shotgun (WGS) entry which is preliminary data.</text>
</comment>
<accession>A0ABX0P1W1</accession>
<keyword evidence="3" id="KW-1185">Reference proteome</keyword>
<feature type="chain" id="PRO_5046049848" evidence="1">
    <location>
        <begin position="25"/>
        <end position="103"/>
    </location>
</feature>
<name>A0ABX0P1W1_9BURK</name>